<dbReference type="GO" id="GO:0006412">
    <property type="term" value="P:translation"/>
    <property type="evidence" value="ECO:0007669"/>
    <property type="project" value="UniProtKB-KW"/>
</dbReference>
<evidence type="ECO:0000259" key="6">
    <source>
        <dbReference type="Pfam" id="PF19269"/>
    </source>
</evidence>
<protein>
    <recommendedName>
        <fullName evidence="6">Aminoacyl-tRNA synthetase class I anticodon-binding domain-containing protein</fullName>
    </recommendedName>
</protein>
<evidence type="ECO:0000313" key="8">
    <source>
        <dbReference type="Proteomes" id="UP000514720"/>
    </source>
</evidence>
<dbReference type="AlphaFoldDB" id="A0A7L7KTL9"/>
<keyword evidence="4" id="KW-0648">Protein biosynthesis</keyword>
<dbReference type="Proteomes" id="UP000514720">
    <property type="component" value="Chromosome"/>
</dbReference>
<dbReference type="EMBL" id="CP048914">
    <property type="protein sequence ID" value="QMS85324.1"/>
    <property type="molecule type" value="Genomic_DNA"/>
</dbReference>
<evidence type="ECO:0000256" key="2">
    <source>
        <dbReference type="ARBA" id="ARBA00022741"/>
    </source>
</evidence>
<dbReference type="KEGG" id="xcl:G4Z02_06010"/>
<dbReference type="GO" id="GO:0005524">
    <property type="term" value="F:ATP binding"/>
    <property type="evidence" value="ECO:0007669"/>
    <property type="project" value="UniProtKB-KW"/>
</dbReference>
<evidence type="ECO:0000256" key="4">
    <source>
        <dbReference type="ARBA" id="ARBA00022917"/>
    </source>
</evidence>
<keyword evidence="1" id="KW-0436">Ligase</keyword>
<dbReference type="SUPFAM" id="SSF48163">
    <property type="entry name" value="An anticodon-binding domain of class I aminoacyl-tRNA synthetases"/>
    <property type="match status" value="1"/>
</dbReference>
<feature type="domain" description="Aminoacyl-tRNA synthetase class I anticodon-binding" evidence="6">
    <location>
        <begin position="94"/>
        <end position="172"/>
    </location>
</feature>
<dbReference type="Gene3D" id="3.40.30.10">
    <property type="entry name" value="Glutaredoxin"/>
    <property type="match status" value="1"/>
</dbReference>
<sequence>MKILVCKNKHCRNNQTEETYKELMNYVEDIEFMHSSCMDLCDYGPNVLSFPDCTFYQGVTKDRVEDLIHQQADDLRHPKERLYDESMEIYYSDPMHRRTVKLFRWHLDKLGDFEWRTIRESISIFKDKYDIRGMALTFPVKMALIGTTRGPDLPKMLQFMGKELAFQRIDQYLSDNKYRI</sequence>
<keyword evidence="2" id="KW-0547">Nucleotide-binding</keyword>
<name>A0A7L7KTL9_9MOLU</name>
<dbReference type="Pfam" id="PF19269">
    <property type="entry name" value="Anticodon_2"/>
    <property type="match status" value="1"/>
</dbReference>
<evidence type="ECO:0000313" key="7">
    <source>
        <dbReference type="EMBL" id="QMS85324.1"/>
    </source>
</evidence>
<keyword evidence="5" id="KW-0030">Aminoacyl-tRNA synthetase</keyword>
<dbReference type="InterPro" id="IPR036249">
    <property type="entry name" value="Thioredoxin-like_sf"/>
</dbReference>
<dbReference type="RefSeq" id="WP_258877116.1">
    <property type="nucleotide sequence ID" value="NZ_CP048914.1"/>
</dbReference>
<gene>
    <name evidence="7" type="ORF">G4Z02_06010</name>
</gene>
<organism evidence="7 8">
    <name type="scientific">Candidatus Xianfuyuplasma coldseepsis</name>
    <dbReference type="NCBI Taxonomy" id="2782163"/>
    <lineage>
        <taxon>Bacteria</taxon>
        <taxon>Bacillati</taxon>
        <taxon>Mycoplasmatota</taxon>
        <taxon>Mollicutes</taxon>
        <taxon>Candidatus Izemoplasmatales</taxon>
        <taxon>Candidatus Izemoplasmataceae</taxon>
        <taxon>Candidatus Xianfuyuplasma</taxon>
    </lineage>
</organism>
<keyword evidence="3" id="KW-0067">ATP-binding</keyword>
<proteinExistence type="predicted"/>
<dbReference type="GO" id="GO:0000049">
    <property type="term" value="F:tRNA binding"/>
    <property type="evidence" value="ECO:0007669"/>
    <property type="project" value="InterPro"/>
</dbReference>
<dbReference type="SUPFAM" id="SSF52833">
    <property type="entry name" value="Thioredoxin-like"/>
    <property type="match status" value="1"/>
</dbReference>
<evidence type="ECO:0000256" key="1">
    <source>
        <dbReference type="ARBA" id="ARBA00022598"/>
    </source>
</evidence>
<dbReference type="InterPro" id="IPR020751">
    <property type="entry name" value="aa-tRNA-synth_I_codon-bd_sub2"/>
</dbReference>
<dbReference type="GO" id="GO:0004812">
    <property type="term" value="F:aminoacyl-tRNA ligase activity"/>
    <property type="evidence" value="ECO:0007669"/>
    <property type="project" value="UniProtKB-KW"/>
</dbReference>
<keyword evidence="8" id="KW-1185">Reference proteome</keyword>
<dbReference type="CDD" id="cd02980">
    <property type="entry name" value="TRX_Fd_family"/>
    <property type="match status" value="1"/>
</dbReference>
<evidence type="ECO:0000256" key="3">
    <source>
        <dbReference type="ARBA" id="ARBA00022840"/>
    </source>
</evidence>
<evidence type="ECO:0000256" key="5">
    <source>
        <dbReference type="ARBA" id="ARBA00023146"/>
    </source>
</evidence>
<dbReference type="InterPro" id="IPR045462">
    <property type="entry name" value="aa-tRNA-synth_I_cd-bd"/>
</dbReference>
<dbReference type="InterPro" id="IPR008925">
    <property type="entry name" value="aa_tRNA-synth_I_cd-bd_sf"/>
</dbReference>
<accession>A0A7L7KTL9</accession>
<reference evidence="7 8" key="1">
    <citation type="submission" date="2020-02" db="EMBL/GenBank/DDBJ databases">
        <authorList>
            <person name="Zheng R.K."/>
            <person name="Sun C.M."/>
        </authorList>
    </citation>
    <scope>NUCLEOTIDE SEQUENCE [LARGE SCALE GENOMIC DNA]</scope>
    <source>
        <strain evidence="8">zrk13</strain>
    </source>
</reference>
<dbReference type="Gene3D" id="1.10.10.350">
    <property type="match status" value="1"/>
</dbReference>